<protein>
    <submittedName>
        <fullName evidence="3">Microtubule-associated protein 9 isoform X1</fullName>
    </submittedName>
</protein>
<keyword evidence="2" id="KW-1185">Reference proteome</keyword>
<dbReference type="GeneID" id="117674698"/>
<dbReference type="InterPro" id="IPR026106">
    <property type="entry name" value="MAP9"/>
</dbReference>
<feature type="region of interest" description="Disordered" evidence="1">
    <location>
        <begin position="39"/>
        <end position="62"/>
    </location>
</feature>
<evidence type="ECO:0000313" key="3">
    <source>
        <dbReference type="RefSeq" id="XP_060546855.1"/>
    </source>
</evidence>
<evidence type="ECO:0000313" key="2">
    <source>
        <dbReference type="Proteomes" id="UP001652622"/>
    </source>
</evidence>
<proteinExistence type="predicted"/>
<dbReference type="Proteomes" id="UP001652622">
    <property type="component" value="Unplaced"/>
</dbReference>
<feature type="region of interest" description="Disordered" evidence="1">
    <location>
        <begin position="621"/>
        <end position="674"/>
    </location>
</feature>
<accession>A0ABM3ZEP7</accession>
<feature type="region of interest" description="Disordered" evidence="1">
    <location>
        <begin position="743"/>
        <end position="764"/>
    </location>
</feature>
<feature type="compositionally biased region" description="Acidic residues" evidence="1">
    <location>
        <begin position="43"/>
        <end position="62"/>
    </location>
</feature>
<feature type="compositionally biased region" description="Basic and acidic residues" evidence="1">
    <location>
        <begin position="625"/>
        <end position="674"/>
    </location>
</feature>
<feature type="region of interest" description="Disordered" evidence="1">
    <location>
        <begin position="298"/>
        <end position="321"/>
    </location>
</feature>
<dbReference type="RefSeq" id="XP_060546855.1">
    <property type="nucleotide sequence ID" value="XM_060690872.1"/>
</dbReference>
<evidence type="ECO:0000256" key="1">
    <source>
        <dbReference type="SAM" id="MobiDB-lite"/>
    </source>
</evidence>
<name>A0ABM3ZEP7_PANGU</name>
<sequence length="764" mass="88329">MSDEDIITTLAYNKSPKFSKRITFQEELQEALLARAINQQTEEYSEDFESDEYSEEEFPESEENICPKSAVFTVSSSKFNLCNRDTLKSESADDLSSTEEYEGSQYVSILERKILSKERATIPFSLTEHPGSCKRSTAKQSIPFEISLSNHYSFGKQTVGNLTLAKYEEMPQEATTSENKQLIKDTEDDTIIEERSNREKDYSHIEETIRCELSLEKKDMIQCKMESKPMPEQREFKTKAASASAENISIPALYDFSKPSPQPRSILRKSNHVEDYEGTKAEGRVPNHHRLFSLSAPSSETRLNDQMMKSERRALSESPGAEGPLIANSSSSLSIHFSLVNEKTGDSNLAISGNEISSKDNEHKEIDCCQDLRLPENDRKSPSVIELMMTTVYENTKKQYKSTEHFLEQKVQMLKPNVIEDNSIETPKDDKSKQKVALTTSKSIMDNSKDFVKEKCEEVEAVPQKAKIRSLSTTYLKKTGKYSPVPRSTSAQYLGTLKLLDNKHLQKYSAELDKADSLRAAVYQDWLEKKRIFLLELQRIKRNKAENLREKNEKKEVAKREEAFASFEAWKAMKEKQAKKLAEKKKLEAAKKKKEAELNEKKKEESQKAFEKWKKKKAAYLKQQMHKEKRVERLKKKEEQELVAEKRKDSRSAVEKWNEKKEEFMMQKEKEKIQERKKEVEQQVEKEEQDKRALDEYTKWLEQPLLQHHVTTAQNQHSIAAAAQEKKEMDKSMHKKQKKLQVILEDETPPPWSPPGKAVSSRSY</sequence>
<gene>
    <name evidence="3" type="primary">MAP9</name>
</gene>
<dbReference type="PANTHER" id="PTHR14739">
    <property type="entry name" value="MICROTUBULE-ASSOCIATED PROTEIN 9"/>
    <property type="match status" value="1"/>
</dbReference>
<dbReference type="PANTHER" id="PTHR14739:SF9">
    <property type="entry name" value="MICROTUBULE-ASSOCIATED PROTEIN 9"/>
    <property type="match status" value="1"/>
</dbReference>
<reference evidence="3" key="1">
    <citation type="submission" date="2025-08" db="UniProtKB">
        <authorList>
            <consortium name="RefSeq"/>
        </authorList>
    </citation>
    <scope>IDENTIFICATION</scope>
    <source>
        <tissue evidence="3">Blood</tissue>
    </source>
</reference>
<organism evidence="2 3">
    <name type="scientific">Pantherophis guttatus</name>
    <name type="common">Corn snake</name>
    <name type="synonym">Elaphe guttata</name>
    <dbReference type="NCBI Taxonomy" id="94885"/>
    <lineage>
        <taxon>Eukaryota</taxon>
        <taxon>Metazoa</taxon>
        <taxon>Chordata</taxon>
        <taxon>Craniata</taxon>
        <taxon>Vertebrata</taxon>
        <taxon>Euteleostomi</taxon>
        <taxon>Lepidosauria</taxon>
        <taxon>Squamata</taxon>
        <taxon>Bifurcata</taxon>
        <taxon>Unidentata</taxon>
        <taxon>Episquamata</taxon>
        <taxon>Toxicofera</taxon>
        <taxon>Serpentes</taxon>
        <taxon>Colubroidea</taxon>
        <taxon>Colubridae</taxon>
        <taxon>Colubrinae</taxon>
        <taxon>Pantherophis</taxon>
    </lineage>
</organism>